<dbReference type="SUPFAM" id="SSF161098">
    <property type="entry name" value="MetI-like"/>
    <property type="match status" value="1"/>
</dbReference>
<dbReference type="PANTHER" id="PTHR30133:SF2">
    <property type="entry name" value="ARGININE ABC TRANSPORTER PERMEASE PROTEIN ARTQ"/>
    <property type="match status" value="1"/>
</dbReference>
<dbReference type="Proteomes" id="UP000190135">
    <property type="component" value="Unassembled WGS sequence"/>
</dbReference>
<feature type="transmembrane region" description="Helical" evidence="9">
    <location>
        <begin position="149"/>
        <end position="171"/>
    </location>
</feature>
<dbReference type="NCBIfam" id="TIGR01726">
    <property type="entry name" value="HEQRo_perm_3TM"/>
    <property type="match status" value="1"/>
</dbReference>
<evidence type="ECO:0000256" key="5">
    <source>
        <dbReference type="ARBA" id="ARBA00022519"/>
    </source>
</evidence>
<evidence type="ECO:0000256" key="4">
    <source>
        <dbReference type="ARBA" id="ARBA00022475"/>
    </source>
</evidence>
<feature type="domain" description="ABC transmembrane type-1" evidence="10">
    <location>
        <begin position="25"/>
        <end position="224"/>
    </location>
</feature>
<feature type="transmembrane region" description="Helical" evidence="9">
    <location>
        <begin position="104"/>
        <end position="128"/>
    </location>
</feature>
<dbReference type="InterPro" id="IPR035906">
    <property type="entry name" value="MetI-like_sf"/>
</dbReference>
<evidence type="ECO:0000313" key="11">
    <source>
        <dbReference type="EMBL" id="SJZ52034.1"/>
    </source>
</evidence>
<dbReference type="STRING" id="1365950.SAMN05428963_101145"/>
<reference evidence="11 12" key="1">
    <citation type="submission" date="2017-02" db="EMBL/GenBank/DDBJ databases">
        <authorList>
            <person name="Peterson S.W."/>
        </authorList>
    </citation>
    <scope>NUCLEOTIDE SEQUENCE [LARGE SCALE GENOMIC DNA]</scope>
    <source>
        <strain evidence="11 12">USBA 369</strain>
    </source>
</reference>
<keyword evidence="8 9" id="KW-0472">Membrane</keyword>
<dbReference type="CDD" id="cd06261">
    <property type="entry name" value="TM_PBP2"/>
    <property type="match status" value="1"/>
</dbReference>
<comment type="subcellular location">
    <subcellularLocation>
        <location evidence="1">Cell inner membrane</location>
        <topology evidence="1">Multi-pass membrane protein</topology>
    </subcellularLocation>
    <subcellularLocation>
        <location evidence="9">Cell membrane</location>
        <topology evidence="9">Multi-pass membrane protein</topology>
    </subcellularLocation>
</comment>
<evidence type="ECO:0000256" key="9">
    <source>
        <dbReference type="RuleBase" id="RU363032"/>
    </source>
</evidence>
<evidence type="ECO:0000259" key="10">
    <source>
        <dbReference type="PROSITE" id="PS50928"/>
    </source>
</evidence>
<evidence type="ECO:0000256" key="1">
    <source>
        <dbReference type="ARBA" id="ARBA00004429"/>
    </source>
</evidence>
<dbReference type="AlphaFoldDB" id="A0A1T4LC01"/>
<dbReference type="GO" id="GO:0022857">
    <property type="term" value="F:transmembrane transporter activity"/>
    <property type="evidence" value="ECO:0007669"/>
    <property type="project" value="InterPro"/>
</dbReference>
<evidence type="ECO:0000256" key="3">
    <source>
        <dbReference type="ARBA" id="ARBA00022448"/>
    </source>
</evidence>
<dbReference type="Pfam" id="PF00528">
    <property type="entry name" value="BPD_transp_1"/>
    <property type="match status" value="1"/>
</dbReference>
<protein>
    <submittedName>
        <fullName evidence="11">Amino acid ABC transporter membrane protein 1, PAAT family</fullName>
    </submittedName>
</protein>
<keyword evidence="12" id="KW-1185">Reference proteome</keyword>
<keyword evidence="5" id="KW-0997">Cell inner membrane</keyword>
<dbReference type="RefSeq" id="WP_078706459.1">
    <property type="nucleotide sequence ID" value="NZ_FUXL01000001.1"/>
</dbReference>
<comment type="similarity">
    <text evidence="2">Belongs to the binding-protein-dependent transport system permease family. HisMQ subfamily.</text>
</comment>
<dbReference type="PROSITE" id="PS50928">
    <property type="entry name" value="ABC_TM1"/>
    <property type="match status" value="1"/>
</dbReference>
<evidence type="ECO:0000313" key="12">
    <source>
        <dbReference type="Proteomes" id="UP000190135"/>
    </source>
</evidence>
<dbReference type="GO" id="GO:0043190">
    <property type="term" value="C:ATP-binding cassette (ABC) transporter complex"/>
    <property type="evidence" value="ECO:0007669"/>
    <property type="project" value="InterPro"/>
</dbReference>
<dbReference type="InterPro" id="IPR000515">
    <property type="entry name" value="MetI-like"/>
</dbReference>
<dbReference type="InterPro" id="IPR051613">
    <property type="entry name" value="ABC_transp_permease_HisMQ"/>
</dbReference>
<keyword evidence="7 9" id="KW-1133">Transmembrane helix</keyword>
<gene>
    <name evidence="11" type="ORF">SAMN05428963_101145</name>
</gene>
<sequence length="238" mass="25477">MNAPSTWDLLGFGEFGWGDDIALGVLVTISLALATLPIGLVMGFLLALAKRSEDWALNLAANIYTTIFRGLPELLTLFLVYFGAPHLLNGVLAALGTGPVEVSGFVSGMIALGLVFSAFASEVFLSAFRAIPRGQWEGGMALGLRNSRIMILIILPQLIRIALPGLANLWMNLLKDTALVSVVGLTDILRQTQTAARVAREPFLFFGLACVLYLILTMLSSAGIAGIDRWTKRGGTAR</sequence>
<dbReference type="InterPro" id="IPR010065">
    <property type="entry name" value="AA_ABC_transptr_permease_3TM"/>
</dbReference>
<name>A0A1T4LC01_9HYPH</name>
<accession>A0A1T4LC01</accession>
<keyword evidence="4" id="KW-1003">Cell membrane</keyword>
<organism evidence="11 12">
    <name type="scientific">Consotaella salsifontis</name>
    <dbReference type="NCBI Taxonomy" id="1365950"/>
    <lineage>
        <taxon>Bacteria</taxon>
        <taxon>Pseudomonadati</taxon>
        <taxon>Pseudomonadota</taxon>
        <taxon>Alphaproteobacteria</taxon>
        <taxon>Hyphomicrobiales</taxon>
        <taxon>Aurantimonadaceae</taxon>
        <taxon>Consotaella</taxon>
    </lineage>
</organism>
<feature type="transmembrane region" description="Helical" evidence="9">
    <location>
        <begin position="203"/>
        <end position="227"/>
    </location>
</feature>
<evidence type="ECO:0000256" key="8">
    <source>
        <dbReference type="ARBA" id="ARBA00023136"/>
    </source>
</evidence>
<dbReference type="OrthoDB" id="9815029at2"/>
<proteinExistence type="inferred from homology"/>
<evidence type="ECO:0000256" key="6">
    <source>
        <dbReference type="ARBA" id="ARBA00022692"/>
    </source>
</evidence>
<dbReference type="EMBL" id="FUXL01000001">
    <property type="protein sequence ID" value="SJZ52034.1"/>
    <property type="molecule type" value="Genomic_DNA"/>
</dbReference>
<evidence type="ECO:0000256" key="2">
    <source>
        <dbReference type="ARBA" id="ARBA00010072"/>
    </source>
</evidence>
<feature type="transmembrane region" description="Helical" evidence="9">
    <location>
        <begin position="21"/>
        <end position="49"/>
    </location>
</feature>
<dbReference type="PANTHER" id="PTHR30133">
    <property type="entry name" value="CATIONIC AMINO ACID TRANSPORTER, MEMBRANE COMPONENT"/>
    <property type="match status" value="1"/>
</dbReference>
<dbReference type="Gene3D" id="1.10.3720.10">
    <property type="entry name" value="MetI-like"/>
    <property type="match status" value="1"/>
</dbReference>
<keyword evidence="3 9" id="KW-0813">Transport</keyword>
<keyword evidence="6 9" id="KW-0812">Transmembrane</keyword>
<evidence type="ECO:0000256" key="7">
    <source>
        <dbReference type="ARBA" id="ARBA00022989"/>
    </source>
</evidence>